<evidence type="ECO:0000259" key="5">
    <source>
        <dbReference type="PROSITE" id="PS50927"/>
    </source>
</evidence>
<keyword evidence="2" id="KW-1015">Disulfide bond</keyword>
<keyword evidence="4" id="KW-1133">Transmembrane helix</keyword>
<feature type="domain" description="Apple" evidence="6">
    <location>
        <begin position="270"/>
        <end position="339"/>
    </location>
</feature>
<dbReference type="PROSITE" id="PS50948">
    <property type="entry name" value="PAN"/>
    <property type="match status" value="1"/>
</dbReference>
<dbReference type="InterPro" id="IPR001480">
    <property type="entry name" value="Bulb-type_lectin_dom"/>
</dbReference>
<dbReference type="CDD" id="cd00028">
    <property type="entry name" value="B_lectin"/>
    <property type="match status" value="1"/>
</dbReference>
<dbReference type="PANTHER" id="PTHR32444">
    <property type="entry name" value="BULB-TYPE LECTIN DOMAIN-CONTAINING PROTEIN"/>
    <property type="match status" value="1"/>
</dbReference>
<dbReference type="AlphaFoldDB" id="A0AAU9RGY2"/>
<dbReference type="SMART" id="SM00473">
    <property type="entry name" value="PAN_AP"/>
    <property type="match status" value="1"/>
</dbReference>
<keyword evidence="4" id="KW-0472">Membrane</keyword>
<dbReference type="PROSITE" id="PS50927">
    <property type="entry name" value="BULB_LECTIN"/>
    <property type="match status" value="1"/>
</dbReference>
<dbReference type="Pfam" id="PF08276">
    <property type="entry name" value="PAN_2"/>
    <property type="match status" value="1"/>
</dbReference>
<evidence type="ECO:0000313" key="7">
    <source>
        <dbReference type="EMBL" id="CAH2042901.1"/>
    </source>
</evidence>
<organism evidence="7 8">
    <name type="scientific">Thlaspi arvense</name>
    <name type="common">Field penny-cress</name>
    <dbReference type="NCBI Taxonomy" id="13288"/>
    <lineage>
        <taxon>Eukaryota</taxon>
        <taxon>Viridiplantae</taxon>
        <taxon>Streptophyta</taxon>
        <taxon>Embryophyta</taxon>
        <taxon>Tracheophyta</taxon>
        <taxon>Spermatophyta</taxon>
        <taxon>Magnoliopsida</taxon>
        <taxon>eudicotyledons</taxon>
        <taxon>Gunneridae</taxon>
        <taxon>Pentapetalae</taxon>
        <taxon>rosids</taxon>
        <taxon>malvids</taxon>
        <taxon>Brassicales</taxon>
        <taxon>Brassicaceae</taxon>
        <taxon>Thlaspideae</taxon>
        <taxon>Thlaspi</taxon>
    </lineage>
</organism>
<dbReference type="InterPro" id="IPR003609">
    <property type="entry name" value="Pan_app"/>
</dbReference>
<evidence type="ECO:0000256" key="1">
    <source>
        <dbReference type="ARBA" id="ARBA00022729"/>
    </source>
</evidence>
<dbReference type="Proteomes" id="UP000836841">
    <property type="component" value="Unassembled WGS sequence"/>
</dbReference>
<evidence type="ECO:0000256" key="2">
    <source>
        <dbReference type="ARBA" id="ARBA00023157"/>
    </source>
</evidence>
<dbReference type="Gene3D" id="2.90.10.10">
    <property type="entry name" value="Bulb-type lectin domain"/>
    <property type="match status" value="1"/>
</dbReference>
<dbReference type="FunFam" id="2.90.10.10:FF:000005">
    <property type="entry name" value="G-type lectin S-receptor-like serine/threonine-protein kinase"/>
    <property type="match status" value="1"/>
</dbReference>
<dbReference type="CDD" id="cd01098">
    <property type="entry name" value="PAN_AP_plant"/>
    <property type="match status" value="1"/>
</dbReference>
<keyword evidence="4" id="KW-0812">Transmembrane</keyword>
<dbReference type="SMART" id="SM00108">
    <property type="entry name" value="B_lectin"/>
    <property type="match status" value="1"/>
</dbReference>
<dbReference type="PANTHER" id="PTHR32444:SF89">
    <property type="entry name" value="S GLYCOPROTEIN"/>
    <property type="match status" value="1"/>
</dbReference>
<gene>
    <name evidence="7" type="ORF">TAV2_LOCUS4879</name>
</gene>
<proteinExistence type="predicted"/>
<accession>A0AAU9RGY2</accession>
<feature type="transmembrane region" description="Helical" evidence="4">
    <location>
        <begin position="352"/>
        <end position="373"/>
    </location>
</feature>
<evidence type="ECO:0000259" key="6">
    <source>
        <dbReference type="PROSITE" id="PS50948"/>
    </source>
</evidence>
<sequence>MSRACYPRQMNYPYRIPCAFLFYTFLLFVLTIPSGYCFGTDTLTRSQHLTAKQTLISSGQIFELGFFNPGNSSKQYVGLWYRNISIRKVVWVLNRENPLLASDIRVSLAIGEDGNLVLLDGNRNIVWSTNVSVKSNSSIAMLSDKGDFILKDNISGLTLWESFNYPSDTFFPGMMLGRNVKTGDKRLLSCWQANDNPSLGNFVAGLSLDTPPQAFVWNGSKPYWRGGPWNQWKFVGTPDSDGGYANGFNVQSDNQQGSAYLTLDTYNGDVELKGMKLPDHFEYLYMEDDRSGCRQWCMNNCSCVAYAFADGIGCMVWAGDLMDVQQFSINGEVFFLRLAYSELGDDKTKHELIISFLGISGVILLGFILFCWLRKTRNQRVTPTSLPSEYNSHHFLTTYCCLKINYSCGLATIYKKSNKLFLFDVQMINIRKEKRSTKEHCFG</sequence>
<feature type="domain" description="Bulb-type lectin" evidence="5">
    <location>
        <begin position="40"/>
        <end position="163"/>
    </location>
</feature>
<keyword evidence="3" id="KW-0325">Glycoprotein</keyword>
<dbReference type="SUPFAM" id="SSF51110">
    <property type="entry name" value="alpha-D-mannose-specific plant lectins"/>
    <property type="match status" value="1"/>
</dbReference>
<dbReference type="Pfam" id="PF01453">
    <property type="entry name" value="B_lectin"/>
    <property type="match status" value="1"/>
</dbReference>
<keyword evidence="8" id="KW-1185">Reference proteome</keyword>
<name>A0AAU9RGY2_THLAR</name>
<dbReference type="EMBL" id="CAJVSB020000221">
    <property type="protein sequence ID" value="CAH2042901.1"/>
    <property type="molecule type" value="Genomic_DNA"/>
</dbReference>
<evidence type="ECO:0000256" key="4">
    <source>
        <dbReference type="SAM" id="Phobius"/>
    </source>
</evidence>
<dbReference type="InterPro" id="IPR036426">
    <property type="entry name" value="Bulb-type_lectin_dom_sf"/>
</dbReference>
<evidence type="ECO:0000313" key="8">
    <source>
        <dbReference type="Proteomes" id="UP000836841"/>
    </source>
</evidence>
<reference evidence="7 8" key="1">
    <citation type="submission" date="2022-03" db="EMBL/GenBank/DDBJ databases">
        <authorList>
            <person name="Nunn A."/>
            <person name="Chopra R."/>
            <person name="Nunn A."/>
            <person name="Contreras Garrido A."/>
        </authorList>
    </citation>
    <scope>NUCLEOTIDE SEQUENCE [LARGE SCALE GENOMIC DNA]</scope>
</reference>
<evidence type="ECO:0000256" key="3">
    <source>
        <dbReference type="ARBA" id="ARBA00023180"/>
    </source>
</evidence>
<comment type="caution">
    <text evidence="7">The sequence shown here is derived from an EMBL/GenBank/DDBJ whole genome shotgun (WGS) entry which is preliminary data.</text>
</comment>
<protein>
    <submittedName>
        <fullName evidence="7">Uncharacterized protein</fullName>
    </submittedName>
</protein>
<keyword evidence="1" id="KW-0732">Signal</keyword>